<proteinExistence type="predicted"/>
<dbReference type="GO" id="GO:0004568">
    <property type="term" value="F:chitinase activity"/>
    <property type="evidence" value="ECO:0007669"/>
    <property type="project" value="TreeGrafter"/>
</dbReference>
<dbReference type="SUPFAM" id="SSF51445">
    <property type="entry name" value="(Trans)glycosidases"/>
    <property type="match status" value="2"/>
</dbReference>
<dbReference type="Pfam" id="PF00704">
    <property type="entry name" value="Glyco_hydro_18"/>
    <property type="match status" value="3"/>
</dbReference>
<dbReference type="AlphaFoldDB" id="A0A164V6J5"/>
<dbReference type="PANTHER" id="PTHR11177">
    <property type="entry name" value="CHITINASE"/>
    <property type="match status" value="1"/>
</dbReference>
<keyword evidence="1" id="KW-1133">Transmembrane helix</keyword>
<evidence type="ECO:0000259" key="2">
    <source>
        <dbReference type="PROSITE" id="PS51910"/>
    </source>
</evidence>
<dbReference type="GO" id="GO:0005576">
    <property type="term" value="C:extracellular region"/>
    <property type="evidence" value="ECO:0007669"/>
    <property type="project" value="TreeGrafter"/>
</dbReference>
<dbReference type="GO" id="GO:0008061">
    <property type="term" value="F:chitin binding"/>
    <property type="evidence" value="ECO:0007669"/>
    <property type="project" value="InterPro"/>
</dbReference>
<dbReference type="InterPro" id="IPR050314">
    <property type="entry name" value="Glycosyl_Hydrlase_18"/>
</dbReference>
<dbReference type="InterPro" id="IPR001223">
    <property type="entry name" value="Glyco_hydro18_cat"/>
</dbReference>
<dbReference type="Gene3D" id="3.20.20.80">
    <property type="entry name" value="Glycosidases"/>
    <property type="match status" value="3"/>
</dbReference>
<comment type="caution">
    <text evidence="3">The sequence shown here is derived from an EMBL/GenBank/DDBJ whole genome shotgun (WGS) entry which is preliminary data.</text>
</comment>
<dbReference type="InterPro" id="IPR011583">
    <property type="entry name" value="Chitinase_II/V-like_cat"/>
</dbReference>
<dbReference type="Proteomes" id="UP000076858">
    <property type="component" value="Unassembled WGS sequence"/>
</dbReference>
<keyword evidence="4" id="KW-1185">Reference proteome</keyword>
<feature type="domain" description="GH18" evidence="2">
    <location>
        <begin position="27"/>
        <end position="313"/>
    </location>
</feature>
<organism evidence="3 4">
    <name type="scientific">Daphnia magna</name>
    <dbReference type="NCBI Taxonomy" id="35525"/>
    <lineage>
        <taxon>Eukaryota</taxon>
        <taxon>Metazoa</taxon>
        <taxon>Ecdysozoa</taxon>
        <taxon>Arthropoda</taxon>
        <taxon>Crustacea</taxon>
        <taxon>Branchiopoda</taxon>
        <taxon>Diplostraca</taxon>
        <taxon>Cladocera</taxon>
        <taxon>Anomopoda</taxon>
        <taxon>Daphniidae</taxon>
        <taxon>Daphnia</taxon>
    </lineage>
</organism>
<dbReference type="InterPro" id="IPR029070">
    <property type="entry name" value="Chitinase_insertion_sf"/>
</dbReference>
<dbReference type="SUPFAM" id="SSF54556">
    <property type="entry name" value="Chitinase insertion domain"/>
    <property type="match status" value="2"/>
</dbReference>
<dbReference type="PROSITE" id="PS51910">
    <property type="entry name" value="GH18_2"/>
    <property type="match status" value="2"/>
</dbReference>
<gene>
    <name evidence="3" type="ORF">APZ42_023096</name>
</gene>
<dbReference type="PANTHER" id="PTHR11177:SF360">
    <property type="entry name" value="CHITINASE 4-RELATED"/>
    <property type="match status" value="1"/>
</dbReference>
<evidence type="ECO:0000313" key="3">
    <source>
        <dbReference type="EMBL" id="KZS12017.1"/>
    </source>
</evidence>
<name>A0A164V6J5_9CRUS</name>
<dbReference type="STRING" id="35525.A0A164V6J5"/>
<dbReference type="OrthoDB" id="73875at2759"/>
<dbReference type="Gene3D" id="3.10.50.10">
    <property type="match status" value="2"/>
</dbReference>
<feature type="transmembrane region" description="Helical" evidence="1">
    <location>
        <begin position="739"/>
        <end position="758"/>
    </location>
</feature>
<dbReference type="InterPro" id="IPR017853">
    <property type="entry name" value="GH"/>
</dbReference>
<reference evidence="3 4" key="1">
    <citation type="submission" date="2016-03" db="EMBL/GenBank/DDBJ databases">
        <title>EvidentialGene: Evidence-directed Construction of Genes on Genomes.</title>
        <authorList>
            <person name="Gilbert D.G."/>
            <person name="Choi J.-H."/>
            <person name="Mockaitis K."/>
            <person name="Colbourne J."/>
            <person name="Pfrender M."/>
        </authorList>
    </citation>
    <scope>NUCLEOTIDE SEQUENCE [LARGE SCALE GENOMIC DNA]</scope>
    <source>
        <strain evidence="3 4">Xinb3</strain>
        <tissue evidence="3">Complete organism</tissue>
    </source>
</reference>
<keyword evidence="1" id="KW-0472">Membrane</keyword>
<dbReference type="FunFam" id="3.10.50.10:FF:000012">
    <property type="entry name" value="Chitinase 17"/>
    <property type="match status" value="2"/>
</dbReference>
<evidence type="ECO:0000313" key="4">
    <source>
        <dbReference type="Proteomes" id="UP000076858"/>
    </source>
</evidence>
<protein>
    <submittedName>
        <fullName evidence="3">Chitinase Idgf2-like protein</fullName>
    </submittedName>
</protein>
<evidence type="ECO:0000256" key="1">
    <source>
        <dbReference type="SAM" id="Phobius"/>
    </source>
</evidence>
<sequence>MDLLFGLFKMVIFLLLFISSMLSTNGILILCSFPNWAVYRTKIAGLGQYTVDNIDPQLCTHVLYQFAILDKKTLEISVKDNTVDIDNNFYEKFAALKNKNSQLKTMITLGSWEDANDGTDKYSRLIANALRTFYFHGDWEPTKADHHSPLRKRPWEIDNKNSDFAVTYWIGKGLLANKIALGIPFFGLSWLLSSDNIVPPAAASGVVPAGGVLGEADGKMAYYEICDAIRTKQWQRVRDPSQAIGPYAVSPNHPRTWVGYDDPEMAAVKSRYILSKGLAGAFLWDISYDDFRNTCGGGFNPITTTIYNTLNGNWHTPHQDGGEMGQWPTLLVVAVSWTLCNVGFASAAPRLVCYFNSGASLRKGNGHFTVDNIDPFLCTHLIYVSATFEGIINAGKQEGLGRSKNLDPSVTKFVQLKTRNPKLKTMVSVGSWIGYQSTQYVEKVTDSGNSMVAFADAAVQFLSRYGFDGLDFSWPWEDVTSAANNPRNFVRLLEALKNAFKSGGYLLSIAVIANHSDSSYNIPKLERLVDFVNLKSYNMTGSWKSMADHHAPLYPRKWEGPGNENNNVDSMVSYWINQGFPESKINMGIPFFGNSWTLSSGAYNPPAAASGPGAAGPFTATQGELAFYEICQHVRVDKDFKAVRSSSRLNGPFAYSLHTSGRIWVGYDDTDMVVYKGKYIISRQLGGAVVWDISMDDFQNSCGTGRNPLLVSLSRTLNVMDRHAQPFLSGSCRPSSFNLANLSSVMLLTLIITSYLLVSPTCIMQVKRSQE</sequence>
<keyword evidence="1" id="KW-0812">Transmembrane</keyword>
<dbReference type="GO" id="GO:0006032">
    <property type="term" value="P:chitin catabolic process"/>
    <property type="evidence" value="ECO:0007669"/>
    <property type="project" value="TreeGrafter"/>
</dbReference>
<dbReference type="GO" id="GO:0005975">
    <property type="term" value="P:carbohydrate metabolic process"/>
    <property type="evidence" value="ECO:0007669"/>
    <property type="project" value="InterPro"/>
</dbReference>
<dbReference type="SMART" id="SM00636">
    <property type="entry name" value="Glyco_18"/>
    <property type="match status" value="2"/>
</dbReference>
<accession>A0A164V6J5</accession>
<dbReference type="EMBL" id="LRGB01001409">
    <property type="protein sequence ID" value="KZS12017.1"/>
    <property type="molecule type" value="Genomic_DNA"/>
</dbReference>
<feature type="domain" description="GH18" evidence="2">
    <location>
        <begin position="349"/>
        <end position="720"/>
    </location>
</feature>